<evidence type="ECO:0000313" key="5">
    <source>
        <dbReference type="Proteomes" id="UP000233565"/>
    </source>
</evidence>
<dbReference type="InterPro" id="IPR004165">
    <property type="entry name" value="CoA_trans_fam_I"/>
</dbReference>
<dbReference type="SMART" id="SM00882">
    <property type="entry name" value="CoA_trans"/>
    <property type="match status" value="1"/>
</dbReference>
<dbReference type="RefSeq" id="WP_091193207.1">
    <property type="nucleotide sequence ID" value="NZ_FOKC01000001.1"/>
</dbReference>
<dbReference type="SUPFAM" id="SSF100950">
    <property type="entry name" value="NagB/RpiA/CoA transferase-like"/>
    <property type="match status" value="1"/>
</dbReference>
<dbReference type="PANTHER" id="PTHR43293:SF3">
    <property type="entry name" value="CHOLESTEROL RING-CLEAVING HYDROLASE IPDB SUBUNIT"/>
    <property type="match status" value="1"/>
</dbReference>
<evidence type="ECO:0000256" key="1">
    <source>
        <dbReference type="ARBA" id="ARBA00007047"/>
    </source>
</evidence>
<evidence type="ECO:0000313" key="2">
    <source>
        <dbReference type="EMBL" id="PKH37277.1"/>
    </source>
</evidence>
<organism evidence="3 4">
    <name type="scientific">Nocardioides alpinus</name>
    <dbReference type="NCBI Taxonomy" id="748909"/>
    <lineage>
        <taxon>Bacteria</taxon>
        <taxon>Bacillati</taxon>
        <taxon>Actinomycetota</taxon>
        <taxon>Actinomycetes</taxon>
        <taxon>Propionibacteriales</taxon>
        <taxon>Nocardioidaceae</taxon>
        <taxon>Nocardioides</taxon>
    </lineage>
</organism>
<dbReference type="Proteomes" id="UP000199113">
    <property type="component" value="Unassembled WGS sequence"/>
</dbReference>
<evidence type="ECO:0000313" key="3">
    <source>
        <dbReference type="EMBL" id="SFA75920.1"/>
    </source>
</evidence>
<reference evidence="3" key="1">
    <citation type="submission" date="2016-10" db="EMBL/GenBank/DDBJ databases">
        <authorList>
            <person name="de Groot N.N."/>
        </authorList>
    </citation>
    <scope>NUCLEOTIDE SEQUENCE [LARGE SCALE GENOMIC DNA]</scope>
    <source>
        <strain evidence="3">CGMCC 1.10697</strain>
    </source>
</reference>
<evidence type="ECO:0000313" key="4">
    <source>
        <dbReference type="Proteomes" id="UP000199113"/>
    </source>
</evidence>
<dbReference type="STRING" id="748909.SAMN05192575_101229"/>
<dbReference type="OrthoDB" id="3742129at2"/>
<keyword evidence="5" id="KW-1185">Reference proteome</keyword>
<dbReference type="PANTHER" id="PTHR43293">
    <property type="entry name" value="ACETATE COA-TRANSFERASE YDIF"/>
    <property type="match status" value="1"/>
</dbReference>
<dbReference type="EMBL" id="FOKC01000001">
    <property type="protein sequence ID" value="SFA75920.1"/>
    <property type="molecule type" value="Genomic_DNA"/>
</dbReference>
<dbReference type="EMBL" id="PJBV01000035">
    <property type="protein sequence ID" value="PKH37277.1"/>
    <property type="molecule type" value="Genomic_DNA"/>
</dbReference>
<name>A0A1I0VJ21_9ACTN</name>
<dbReference type="Pfam" id="PF01144">
    <property type="entry name" value="CoA_trans"/>
    <property type="match status" value="1"/>
</dbReference>
<dbReference type="Gene3D" id="3.30.30.40">
    <property type="match status" value="1"/>
</dbReference>
<gene>
    <name evidence="2" type="ORF">CXG46_17555</name>
    <name evidence="3" type="ORF">SAMN05192575_101229</name>
</gene>
<dbReference type="Gene3D" id="3.40.1080.10">
    <property type="entry name" value="Glutaconate Coenzyme A-transferase"/>
    <property type="match status" value="1"/>
</dbReference>
<dbReference type="Proteomes" id="UP000233565">
    <property type="component" value="Unassembled WGS sequence"/>
</dbReference>
<dbReference type="GO" id="GO:0008410">
    <property type="term" value="F:CoA-transferase activity"/>
    <property type="evidence" value="ECO:0007669"/>
    <property type="project" value="InterPro"/>
</dbReference>
<sequence>MNRRSKVIDVASAADLVSDGDLVAIGGIHAHAAPMPIIRELARAGRRNLRLLPNVSAGLPVEVLIAAGTVAEVYTAYVGLEDFGLAPAFRAAAESSTIVVHDVDEPFTIYGLKAAAANLPFMPLPRGHQSTGTRSLSPELFRTVVDPYSGNEHVAIPAMRPDVGIVHAPRCDRFGNVFFDGPIYQDDLILRASRTAIVVTDEIVPDDYAASGRHKEVTVPSFMVSAVVALPFAAHPTSSAGHYGRDERMLEDYVRSPEQWMARYVSEAHDHHQYLERVGVERLVGTLRVDHKPRADRSQT</sequence>
<comment type="similarity">
    <text evidence="1">Belongs to the 3-oxoacid CoA-transferase subunit B family.</text>
</comment>
<dbReference type="InterPro" id="IPR037171">
    <property type="entry name" value="NagB/RpiA_transferase-like"/>
</dbReference>
<proteinExistence type="inferred from homology"/>
<protein>
    <submittedName>
        <fullName evidence="2">CoA transferase subunit A</fullName>
    </submittedName>
    <submittedName>
        <fullName evidence="3">Glutaconate CoA-transferase subunit A</fullName>
    </submittedName>
</protein>
<keyword evidence="3" id="KW-0808">Transferase</keyword>
<accession>A0A1I0VJ21</accession>
<dbReference type="AlphaFoldDB" id="A0A1I0VJ21"/>
<reference evidence="2 5" key="2">
    <citation type="submission" date="2017-12" db="EMBL/GenBank/DDBJ databases">
        <title>Pharmacopeia of the Arctic Ocean.</title>
        <authorList>
            <person name="Collins E."/>
            <person name="Ducluzeau A.-L."/>
        </authorList>
    </citation>
    <scope>NUCLEOTIDE SEQUENCE [LARGE SCALE GENOMIC DNA]</scope>
    <source>
        <strain evidence="2 5">DSM 23325</strain>
    </source>
</reference>